<dbReference type="GO" id="GO:0009011">
    <property type="term" value="F:alpha-1,4-glucan glucosyltransferase (ADP-glucose donor) activity"/>
    <property type="evidence" value="ECO:0007669"/>
    <property type="project" value="UniProtKB-UniRule"/>
</dbReference>
<gene>
    <name evidence="8" type="primary">glgA</name>
    <name evidence="11" type="ORF">SAMN04488503_2096</name>
</gene>
<comment type="pathway">
    <text evidence="3 8">Glycan biosynthesis; glycogen biosynthesis.</text>
</comment>
<dbReference type="Proteomes" id="UP000198324">
    <property type="component" value="Unassembled WGS sequence"/>
</dbReference>
<dbReference type="NCBIfam" id="TIGR02095">
    <property type="entry name" value="glgA"/>
    <property type="match status" value="1"/>
</dbReference>
<evidence type="ECO:0000256" key="8">
    <source>
        <dbReference type="HAMAP-Rule" id="MF_00484"/>
    </source>
</evidence>
<evidence type="ECO:0000256" key="7">
    <source>
        <dbReference type="ARBA" id="ARBA00023056"/>
    </source>
</evidence>
<proteinExistence type="inferred from homology"/>
<evidence type="ECO:0000256" key="1">
    <source>
        <dbReference type="ARBA" id="ARBA00001478"/>
    </source>
</evidence>
<dbReference type="EMBL" id="FZOC01000004">
    <property type="protein sequence ID" value="SNR96801.1"/>
    <property type="molecule type" value="Genomic_DNA"/>
</dbReference>
<dbReference type="EC" id="2.4.1.21" evidence="8"/>
<evidence type="ECO:0000313" key="11">
    <source>
        <dbReference type="EMBL" id="SNR96801.1"/>
    </source>
</evidence>
<dbReference type="PANTHER" id="PTHR45825:SF11">
    <property type="entry name" value="ALPHA AMYLASE DOMAIN-CONTAINING PROTEIN"/>
    <property type="match status" value="1"/>
</dbReference>
<dbReference type="InterPro" id="IPR001296">
    <property type="entry name" value="Glyco_trans_1"/>
</dbReference>
<accession>A0A239AN62</accession>
<keyword evidence="7 8" id="KW-0320">Glycogen biosynthesis</keyword>
<organism evidence="11 12">
    <name type="scientific">Humidesulfovibrio mexicanus</name>
    <dbReference type="NCBI Taxonomy" id="147047"/>
    <lineage>
        <taxon>Bacteria</taxon>
        <taxon>Pseudomonadati</taxon>
        <taxon>Thermodesulfobacteriota</taxon>
        <taxon>Desulfovibrionia</taxon>
        <taxon>Desulfovibrionales</taxon>
        <taxon>Desulfovibrionaceae</taxon>
        <taxon>Humidesulfovibrio</taxon>
    </lineage>
</organism>
<comment type="similarity">
    <text evidence="4 8">Belongs to the glycosyltransferase 1 family. Bacterial/plant glycogen synthase subfamily.</text>
</comment>
<dbReference type="CDD" id="cd03791">
    <property type="entry name" value="GT5_Glycogen_synthase_DULL1-like"/>
    <property type="match status" value="1"/>
</dbReference>
<dbReference type="Pfam" id="PF08323">
    <property type="entry name" value="Glyco_transf_5"/>
    <property type="match status" value="1"/>
</dbReference>
<reference evidence="11 12" key="1">
    <citation type="submission" date="2017-06" db="EMBL/GenBank/DDBJ databases">
        <authorList>
            <person name="Kim H.J."/>
            <person name="Triplett B.A."/>
        </authorList>
    </citation>
    <scope>NUCLEOTIDE SEQUENCE [LARGE SCALE GENOMIC DNA]</scope>
    <source>
        <strain evidence="11 12">DSM 13116</strain>
    </source>
</reference>
<dbReference type="NCBIfam" id="NF001899">
    <property type="entry name" value="PRK00654.1-2"/>
    <property type="match status" value="1"/>
</dbReference>
<keyword evidence="5 8" id="KW-0328">Glycosyltransferase</keyword>
<dbReference type="OrthoDB" id="9808590at2"/>
<evidence type="ECO:0000256" key="4">
    <source>
        <dbReference type="ARBA" id="ARBA00010281"/>
    </source>
</evidence>
<feature type="domain" description="Glycosyl transferase family 1" evidence="9">
    <location>
        <begin position="300"/>
        <end position="447"/>
    </location>
</feature>
<dbReference type="GO" id="GO:0005978">
    <property type="term" value="P:glycogen biosynthetic process"/>
    <property type="evidence" value="ECO:0007669"/>
    <property type="project" value="UniProtKB-UniRule"/>
</dbReference>
<comment type="function">
    <text evidence="2 8">Synthesizes alpha-1,4-glucan chains using ADP-glucose.</text>
</comment>
<dbReference type="Pfam" id="PF00534">
    <property type="entry name" value="Glycos_transf_1"/>
    <property type="match status" value="1"/>
</dbReference>
<keyword evidence="12" id="KW-1185">Reference proteome</keyword>
<evidence type="ECO:0000256" key="6">
    <source>
        <dbReference type="ARBA" id="ARBA00022679"/>
    </source>
</evidence>
<comment type="catalytic activity">
    <reaction evidence="1 8">
        <text>[(1-&gt;4)-alpha-D-glucosyl](n) + ADP-alpha-D-glucose = [(1-&gt;4)-alpha-D-glucosyl](n+1) + ADP + H(+)</text>
        <dbReference type="Rhea" id="RHEA:18189"/>
        <dbReference type="Rhea" id="RHEA-COMP:9584"/>
        <dbReference type="Rhea" id="RHEA-COMP:9587"/>
        <dbReference type="ChEBI" id="CHEBI:15378"/>
        <dbReference type="ChEBI" id="CHEBI:15444"/>
        <dbReference type="ChEBI" id="CHEBI:57498"/>
        <dbReference type="ChEBI" id="CHEBI:456216"/>
        <dbReference type="EC" id="2.4.1.21"/>
    </reaction>
</comment>
<dbReference type="SUPFAM" id="SSF53756">
    <property type="entry name" value="UDP-Glycosyltransferase/glycogen phosphorylase"/>
    <property type="match status" value="1"/>
</dbReference>
<dbReference type="InterPro" id="IPR013534">
    <property type="entry name" value="Starch_synth_cat_dom"/>
</dbReference>
<dbReference type="UniPathway" id="UPA00164"/>
<dbReference type="Gene3D" id="3.40.50.2000">
    <property type="entry name" value="Glycogen Phosphorylase B"/>
    <property type="match status" value="2"/>
</dbReference>
<evidence type="ECO:0000256" key="3">
    <source>
        <dbReference type="ARBA" id="ARBA00004964"/>
    </source>
</evidence>
<sequence length="486" mass="54847">MGIKPLVLFMTSEMYPFSKTGGLADVLGALPLTLFRMGVNAAVVTPLYGRMNTSEFGLRLLTERCPVGYPWAPITAEIYQADYYGMPIYFVGRGEYFDRRNLYNTHAGDYFDNCERFNFFCRATLEWARRLDWAPAVIHAHDWQSALVPAYLHFWRRTDPFWKDTKTVLTIHNLAFQGRFASRLFFESGLPAEAWNMDGAEFYGDFNLLKTGIAYADSVTTVSPSYAEEILTPRFGCGLEGMLARRRGVLRGILNGADYSVWDPRDDKFLPCIYKAGCAEGKKDCKAALLKEMHLPDQLEDRPVMSFIGRFRGQKGVDLLIDIIPRLMEREVGLIVLGEGKLEHEARLQELAEVHQDRLRVIVGYSEDLAHRIQAGSDIFLMPSRYEPCGLTQMYALRFGTPPVATAVGGLRDTIVPHPAPGATGFTFQDPTPDGFFAAIQQALELWDADKPAWEAMVDRAMGQDFSWEQSAAQYIDLYRSLGARV</sequence>
<dbReference type="InterPro" id="IPR011835">
    <property type="entry name" value="GS/SS"/>
</dbReference>
<dbReference type="HAMAP" id="MF_00484">
    <property type="entry name" value="Glycogen_synth"/>
    <property type="match status" value="1"/>
</dbReference>
<evidence type="ECO:0000313" key="12">
    <source>
        <dbReference type="Proteomes" id="UP000198324"/>
    </source>
</evidence>
<protein>
    <recommendedName>
        <fullName evidence="8">Glycogen synthase</fullName>
        <ecNumber evidence="8">2.4.1.21</ecNumber>
    </recommendedName>
    <alternativeName>
        <fullName evidence="8">Starch [bacterial glycogen] synthase</fullName>
    </alternativeName>
</protein>
<evidence type="ECO:0000256" key="2">
    <source>
        <dbReference type="ARBA" id="ARBA00002764"/>
    </source>
</evidence>
<dbReference type="AlphaFoldDB" id="A0A239AN62"/>
<dbReference type="PANTHER" id="PTHR45825">
    <property type="entry name" value="GRANULE-BOUND STARCH SYNTHASE 1, CHLOROPLASTIC/AMYLOPLASTIC"/>
    <property type="match status" value="1"/>
</dbReference>
<feature type="binding site" evidence="8">
    <location>
        <position position="19"/>
    </location>
    <ligand>
        <name>ADP-alpha-D-glucose</name>
        <dbReference type="ChEBI" id="CHEBI:57498"/>
    </ligand>
</feature>
<evidence type="ECO:0000259" key="9">
    <source>
        <dbReference type="Pfam" id="PF00534"/>
    </source>
</evidence>
<feature type="domain" description="Starch synthase catalytic" evidence="10">
    <location>
        <begin position="7"/>
        <end position="244"/>
    </location>
</feature>
<keyword evidence="6 8" id="KW-0808">Transferase</keyword>
<name>A0A239AN62_9BACT</name>
<evidence type="ECO:0000259" key="10">
    <source>
        <dbReference type="Pfam" id="PF08323"/>
    </source>
</evidence>
<dbReference type="GO" id="GO:0004373">
    <property type="term" value="F:alpha-1,4-glucan glucosyltransferase (UDP-glucose donor) activity"/>
    <property type="evidence" value="ECO:0007669"/>
    <property type="project" value="InterPro"/>
</dbReference>
<evidence type="ECO:0000256" key="5">
    <source>
        <dbReference type="ARBA" id="ARBA00022676"/>
    </source>
</evidence>